<dbReference type="EMBL" id="ACPB03019503">
    <property type="status" value="NOT_ANNOTATED_CDS"/>
    <property type="molecule type" value="Genomic_DNA"/>
</dbReference>
<evidence type="ECO:0000256" key="1">
    <source>
        <dbReference type="SAM" id="MobiDB-lite"/>
    </source>
</evidence>
<reference evidence="2" key="1">
    <citation type="submission" date="2015-05" db="UniProtKB">
        <authorList>
            <consortium name="EnsemblMetazoa"/>
        </authorList>
    </citation>
    <scope>IDENTIFICATION</scope>
</reference>
<accession>T1HHX0</accession>
<protein>
    <submittedName>
        <fullName evidence="2">Uncharacterized protein</fullName>
    </submittedName>
</protein>
<dbReference type="VEuPathDB" id="VectorBase:RPRC003643"/>
<dbReference type="InParanoid" id="T1HHX0"/>
<evidence type="ECO:0000313" key="3">
    <source>
        <dbReference type="Proteomes" id="UP000015103"/>
    </source>
</evidence>
<dbReference type="Proteomes" id="UP000015103">
    <property type="component" value="Unassembled WGS sequence"/>
</dbReference>
<sequence length="1336" mass="153649">MGSDSSKIRNLSVSKQNTYDNNYSEKLSNKYIYEIQIDKPIGKLVNESRFIKDVSKKIKMKKVCSNISTSLKVVYQDNSIASSNSHYCNCNQFRNDHSVRRTYNQKYNCLISDALQPNVSEEVFKKSIDSSGSSINYMEALNIKLKPRSKPVTPTVNKIQIHECNSRRNNGKPVKNYLHRNKPKLSVTGFLNKIKNNNLTHFHKHDDQGFKPVKNKSQNCNLVNSSLSTQYSKQNITPKETLSGVCKYKERNVTFERNNEDFITDHYNNTQVGFNNKYDGQNNPEMLIAINQKQTNQLPRTSSENNPESSSTYNSEESMATVKETIEKSNFEESKGTKEFRQELTKLRKNSSNSKISTLKLVHPIRYQTVNKRNRMMYTLNKPSSYSRTLDGKNANSNKDKGEVKGWKEEVCAYSLDKLSSSTTCSSKNRVSSRILSEPRIFRKKNGKLKTIRSKRRITCRQKNSDSYFRELNQHCMKKINLDFNAKSRLDTKGICKLKPEPEITALYIVKVGSPAGGEVQYNRLNLNENLNRQDSNARDLLTHRKSLSDEESLISCSICGTLYSNYSISSSILLACQKMAAKHEQSFQKDSTTFNNHHKKHVKPEEISENELKSSRRHQCTCGSKPKIPAKRNACTMVDRQRHVGFIGVSSNDSSETSPHKMRNSKQKEEDTTLSSSEYVGSIPYSCRVTDESADTTSTSSFDSVITFQEIKKSFSDGLLYSSSSYDIESIAASKNIIDTESYDEHSNHSSSNKGQSMLKKSGSERMERHDHNSTTRGEINENLKKRKRFNNYNNDYFKNKVETGLPSRKTFADNGDHMAHRSCTCYVYPSVQQKPKSNNYLYKSFKNNENSVVVSADRTPANQSPNTEQNSHLVIEHSLSLRLVKSDSDILAIGTKIEEKRRKIHDITLDDKSFYNKDPRENYKHFIKEYKIMRPARHFPLISDTERIYNTMCCQYEDPFLEAKNEPNEVKTEDPEKKHQISEVRKLEICEGKVEKPLENSEAKTQKNEIYNRSKCTCTTQTNAEIVIKQIPLQKPSRGTFYLRNITYSKRVEPIKISNSCQCSMSEISTKQNKTPLAFKENSTEIPRTIKHSELEDLKENHDTTRDELAIISTNVEDKSVQPETDSAFISDNKVILPKSDSDVSTENTKLTPSQSFKKLSRFDEYESEDGIKAHVSSDTFISNEIKSFVTMPQNEPEVVKSKRITTKVRTRKFDTCIPPTVRKTYKPLPRMPQLISVYDKSPIDRKTQIPIKTKKEKRSSKFNIKPENSKVYFRITRPRSYNKNYRLNITPIRRTHKCCFLDLICSPPPCIRNRTPCADHHQKKYPCSSRFMK</sequence>
<feature type="region of interest" description="Disordered" evidence="1">
    <location>
        <begin position="383"/>
        <end position="402"/>
    </location>
</feature>
<proteinExistence type="predicted"/>
<feature type="compositionally biased region" description="Basic and acidic residues" evidence="1">
    <location>
        <begin position="604"/>
        <end position="615"/>
    </location>
</feature>
<name>T1HHX0_RHOPR</name>
<feature type="region of interest" description="Disordered" evidence="1">
    <location>
        <begin position="589"/>
        <end position="626"/>
    </location>
</feature>
<dbReference type="EnsemblMetazoa" id="RPRC003643-RA">
    <property type="protein sequence ID" value="RPRC003643-PA"/>
    <property type="gene ID" value="RPRC003643"/>
</dbReference>
<feature type="region of interest" description="Disordered" evidence="1">
    <location>
        <begin position="743"/>
        <end position="783"/>
    </location>
</feature>
<organism evidence="2 3">
    <name type="scientific">Rhodnius prolixus</name>
    <name type="common">Triatomid bug</name>
    <dbReference type="NCBI Taxonomy" id="13249"/>
    <lineage>
        <taxon>Eukaryota</taxon>
        <taxon>Metazoa</taxon>
        <taxon>Ecdysozoa</taxon>
        <taxon>Arthropoda</taxon>
        <taxon>Hexapoda</taxon>
        <taxon>Insecta</taxon>
        <taxon>Pterygota</taxon>
        <taxon>Neoptera</taxon>
        <taxon>Paraneoptera</taxon>
        <taxon>Hemiptera</taxon>
        <taxon>Heteroptera</taxon>
        <taxon>Panheteroptera</taxon>
        <taxon>Cimicomorpha</taxon>
        <taxon>Reduviidae</taxon>
        <taxon>Triatominae</taxon>
        <taxon>Rhodnius</taxon>
    </lineage>
</organism>
<keyword evidence="3" id="KW-1185">Reference proteome</keyword>
<dbReference type="HOGENOM" id="CLU_267091_0_0_1"/>
<feature type="compositionally biased region" description="Basic and acidic residues" evidence="1">
    <location>
        <begin position="763"/>
        <end position="783"/>
    </location>
</feature>
<feature type="region of interest" description="Disordered" evidence="1">
    <location>
        <begin position="296"/>
        <end position="321"/>
    </location>
</feature>
<feature type="region of interest" description="Disordered" evidence="1">
    <location>
        <begin position="648"/>
        <end position="678"/>
    </location>
</feature>
<feature type="compositionally biased region" description="Low complexity" evidence="1">
    <location>
        <begin position="302"/>
        <end position="318"/>
    </location>
</feature>
<evidence type="ECO:0000313" key="2">
    <source>
        <dbReference type="EnsemblMetazoa" id="RPRC003643-PA"/>
    </source>
</evidence>